<dbReference type="PROSITE" id="PS50158">
    <property type="entry name" value="ZF_CCHC"/>
    <property type="match status" value="1"/>
</dbReference>
<evidence type="ECO:0000256" key="2">
    <source>
        <dbReference type="SAM" id="MobiDB-lite"/>
    </source>
</evidence>
<dbReference type="SUPFAM" id="SSF57756">
    <property type="entry name" value="Retrovirus zinc finger-like domains"/>
    <property type="match status" value="1"/>
</dbReference>
<evidence type="ECO:0000259" key="3">
    <source>
        <dbReference type="PROSITE" id="PS50158"/>
    </source>
</evidence>
<proteinExistence type="predicted"/>
<feature type="domain" description="CCHC-type" evidence="3">
    <location>
        <begin position="150"/>
        <end position="164"/>
    </location>
</feature>
<keyword evidence="5" id="KW-1185">Reference proteome</keyword>
<sequence>MHWKSKFVDGLPHLFAEKVRQSLRTNNDGININYPDLTYGQIISTCINEGLALCNDIKLKNQLKKHKLTEKHQIGEFCEQFAFDLEKPPDNRRKGKPSKKNSYYKKDKNYNKNPYPYKKRRRKNYPKPKPKDYILNPKRKRKANKLDITCHKCGKPGHYANQCRVKKALNKIEDENLRNQLEKILLINYDSELDNNSSEEDVRSTCSSSNDNSDNNDCQCNGLNYWKSIVEMNGLNVLTNEQDEALKAIESIP</sequence>
<keyword evidence="1" id="KW-0862">Zinc</keyword>
<dbReference type="AlphaFoldDB" id="A0A392NDZ2"/>
<feature type="compositionally biased region" description="Basic residues" evidence="2">
    <location>
        <begin position="93"/>
        <end position="103"/>
    </location>
</feature>
<organism evidence="4 5">
    <name type="scientific">Trifolium medium</name>
    <dbReference type="NCBI Taxonomy" id="97028"/>
    <lineage>
        <taxon>Eukaryota</taxon>
        <taxon>Viridiplantae</taxon>
        <taxon>Streptophyta</taxon>
        <taxon>Embryophyta</taxon>
        <taxon>Tracheophyta</taxon>
        <taxon>Spermatophyta</taxon>
        <taxon>Magnoliopsida</taxon>
        <taxon>eudicotyledons</taxon>
        <taxon>Gunneridae</taxon>
        <taxon>Pentapetalae</taxon>
        <taxon>rosids</taxon>
        <taxon>fabids</taxon>
        <taxon>Fabales</taxon>
        <taxon>Fabaceae</taxon>
        <taxon>Papilionoideae</taxon>
        <taxon>50 kb inversion clade</taxon>
        <taxon>NPAAA clade</taxon>
        <taxon>Hologalegina</taxon>
        <taxon>IRL clade</taxon>
        <taxon>Trifolieae</taxon>
        <taxon>Trifolium</taxon>
    </lineage>
</organism>
<dbReference type="EMBL" id="LXQA010034528">
    <property type="protein sequence ID" value="MCH97278.1"/>
    <property type="molecule type" value="Genomic_DNA"/>
</dbReference>
<protein>
    <recommendedName>
        <fullName evidence="3">CCHC-type domain-containing protein</fullName>
    </recommendedName>
</protein>
<dbReference type="GO" id="GO:0008270">
    <property type="term" value="F:zinc ion binding"/>
    <property type="evidence" value="ECO:0007669"/>
    <property type="project" value="UniProtKB-KW"/>
</dbReference>
<reference evidence="4 5" key="1">
    <citation type="journal article" date="2018" name="Front. Plant Sci.">
        <title>Red Clover (Trifolium pratense) and Zigzag Clover (T. medium) - A Picture of Genomic Similarities and Differences.</title>
        <authorList>
            <person name="Dluhosova J."/>
            <person name="Istvanek J."/>
            <person name="Nedelnik J."/>
            <person name="Repkova J."/>
        </authorList>
    </citation>
    <scope>NUCLEOTIDE SEQUENCE [LARGE SCALE GENOMIC DNA]</scope>
    <source>
        <strain evidence="5">cv. 10/8</strain>
        <tissue evidence="4">Leaf</tissue>
    </source>
</reference>
<dbReference type="Proteomes" id="UP000265520">
    <property type="component" value="Unassembled WGS sequence"/>
</dbReference>
<gene>
    <name evidence="4" type="ORF">A2U01_0018271</name>
</gene>
<dbReference type="InterPro" id="IPR001878">
    <property type="entry name" value="Znf_CCHC"/>
</dbReference>
<name>A0A392NDZ2_9FABA</name>
<dbReference type="Gene3D" id="4.10.60.10">
    <property type="entry name" value="Zinc finger, CCHC-type"/>
    <property type="match status" value="1"/>
</dbReference>
<comment type="caution">
    <text evidence="4">The sequence shown here is derived from an EMBL/GenBank/DDBJ whole genome shotgun (WGS) entry which is preliminary data.</text>
</comment>
<feature type="region of interest" description="Disordered" evidence="2">
    <location>
        <begin position="88"/>
        <end position="135"/>
    </location>
</feature>
<dbReference type="Pfam" id="PF00098">
    <property type="entry name" value="zf-CCHC"/>
    <property type="match status" value="1"/>
</dbReference>
<dbReference type="PANTHER" id="PTHR33054">
    <property type="entry name" value="CCHC-TYPE DOMAIN-CONTAINING PROTEIN"/>
    <property type="match status" value="1"/>
</dbReference>
<evidence type="ECO:0000256" key="1">
    <source>
        <dbReference type="PROSITE-ProRule" id="PRU00047"/>
    </source>
</evidence>
<dbReference type="PANTHER" id="PTHR33054:SF9">
    <property type="entry name" value="CCHC-TYPE DOMAIN-CONTAINING PROTEIN"/>
    <property type="match status" value="1"/>
</dbReference>
<accession>A0A392NDZ2</accession>
<evidence type="ECO:0000313" key="4">
    <source>
        <dbReference type="EMBL" id="MCH97278.1"/>
    </source>
</evidence>
<feature type="non-terminal residue" evidence="4">
    <location>
        <position position="253"/>
    </location>
</feature>
<evidence type="ECO:0000313" key="5">
    <source>
        <dbReference type="Proteomes" id="UP000265520"/>
    </source>
</evidence>
<keyword evidence="1" id="KW-0479">Metal-binding</keyword>
<feature type="compositionally biased region" description="Basic residues" evidence="2">
    <location>
        <begin position="117"/>
        <end position="128"/>
    </location>
</feature>
<dbReference type="GO" id="GO:0003676">
    <property type="term" value="F:nucleic acid binding"/>
    <property type="evidence" value="ECO:0007669"/>
    <property type="project" value="InterPro"/>
</dbReference>
<dbReference type="SMART" id="SM00343">
    <property type="entry name" value="ZnF_C2HC"/>
    <property type="match status" value="1"/>
</dbReference>
<keyword evidence="1" id="KW-0863">Zinc-finger</keyword>
<dbReference type="InterPro" id="IPR036875">
    <property type="entry name" value="Znf_CCHC_sf"/>
</dbReference>